<feature type="domain" description="LEM" evidence="3">
    <location>
        <begin position="4"/>
        <end position="48"/>
    </location>
</feature>
<keyword evidence="2" id="KW-0812">Transmembrane</keyword>
<feature type="compositionally biased region" description="Low complexity" evidence="1">
    <location>
        <begin position="112"/>
        <end position="130"/>
    </location>
</feature>
<dbReference type="OrthoDB" id="8068829at2759"/>
<feature type="compositionally biased region" description="Basic and acidic residues" evidence="1">
    <location>
        <begin position="175"/>
        <end position="188"/>
    </location>
</feature>
<reference evidence="5" key="1">
    <citation type="submission" date="2025-08" db="UniProtKB">
        <authorList>
            <consortium name="RefSeq"/>
        </authorList>
    </citation>
    <scope>IDENTIFICATION</scope>
    <source>
        <strain evidence="5">11010-0011.00</strain>
        <tissue evidence="5">Whole body</tissue>
    </source>
</reference>
<name>A0A6J2TEJ8_DROLE</name>
<evidence type="ECO:0000313" key="4">
    <source>
        <dbReference type="Proteomes" id="UP000504634"/>
    </source>
</evidence>
<proteinExistence type="predicted"/>
<gene>
    <name evidence="5" type="primary">LOC115623998</name>
</gene>
<feature type="region of interest" description="Disordered" evidence="1">
    <location>
        <begin position="327"/>
        <end position="362"/>
    </location>
</feature>
<evidence type="ECO:0000259" key="3">
    <source>
        <dbReference type="PROSITE" id="PS50954"/>
    </source>
</evidence>
<dbReference type="SMART" id="SM00540">
    <property type="entry name" value="LEM"/>
    <property type="match status" value="1"/>
</dbReference>
<dbReference type="InterPro" id="IPR003887">
    <property type="entry name" value="LEM_dom"/>
</dbReference>
<evidence type="ECO:0000313" key="5">
    <source>
        <dbReference type="RefSeq" id="XP_030374429.1"/>
    </source>
</evidence>
<keyword evidence="2" id="KW-1133">Transmembrane helix</keyword>
<dbReference type="GeneID" id="115623998"/>
<feature type="compositionally biased region" description="Acidic residues" evidence="1">
    <location>
        <begin position="337"/>
        <end position="347"/>
    </location>
</feature>
<keyword evidence="4" id="KW-1185">Reference proteome</keyword>
<sequence>MADLSYLDTISNKELHKKCLEYGLPNIPVADSSRQVILKRLKSAILGVPVNKKATAAKKTPRRETIHGSKVTPSPAAAAIETSNVKRTANRNSNNSISSRRTIGTVPSFDNSETSSVRTVHTTTTVSDVDSQSEEDDNYNSIYRQNEQYSQIKQTAPRRSVSLSKSGVLTTSYTREVDPLEQEPRDSDIDAPQSHTYERPRAAAAHMLPSYEPAIERSTYRPRYAGLPKIQPLAQTQLNSTSYFDDGGYELPEHNVPRNTFSGSSAPFGHGSTLGSSIRQRQTGGSSNLGGSIARGALLLPTTKIRGLYSQPETTKPNTLYPELNEFYDNRNPDTVEPMDTDSDSDGYDTTAQRTPFEKPYSKNYSQKLSNARRSPLARPQLRPTIIPGEQESLVDQFRRVFNSLDRQYHLKLYLFIALTVILLTFIYVLFSPST</sequence>
<feature type="region of interest" description="Disordered" evidence="1">
    <location>
        <begin position="257"/>
        <end position="291"/>
    </location>
</feature>
<accession>A0A6J2TEJ8</accession>
<dbReference type="PROSITE" id="PS50954">
    <property type="entry name" value="LEM"/>
    <property type="match status" value="1"/>
</dbReference>
<dbReference type="Proteomes" id="UP000504634">
    <property type="component" value="Unplaced"/>
</dbReference>
<dbReference type="AlphaFoldDB" id="A0A6J2TEJ8"/>
<feature type="compositionally biased region" description="Low complexity" evidence="1">
    <location>
        <begin position="90"/>
        <end position="103"/>
    </location>
</feature>
<feature type="region of interest" description="Disordered" evidence="1">
    <location>
        <begin position="85"/>
        <end position="136"/>
    </location>
</feature>
<dbReference type="RefSeq" id="XP_030374429.1">
    <property type="nucleotide sequence ID" value="XM_030518569.1"/>
</dbReference>
<dbReference type="SUPFAM" id="SSF63451">
    <property type="entry name" value="LEM domain"/>
    <property type="match status" value="1"/>
</dbReference>
<evidence type="ECO:0000256" key="1">
    <source>
        <dbReference type="SAM" id="MobiDB-lite"/>
    </source>
</evidence>
<protein>
    <submittedName>
        <fullName evidence="5">LEM domain-containing protein Bocksbeutel-like isoform X1</fullName>
    </submittedName>
</protein>
<evidence type="ECO:0000256" key="2">
    <source>
        <dbReference type="SAM" id="Phobius"/>
    </source>
</evidence>
<dbReference type="InterPro" id="IPR011015">
    <property type="entry name" value="LEM/LEM-like_dom_sf"/>
</dbReference>
<feature type="region of interest" description="Disordered" evidence="1">
    <location>
        <begin position="56"/>
        <end position="75"/>
    </location>
</feature>
<dbReference type="CDD" id="cd12934">
    <property type="entry name" value="LEM"/>
    <property type="match status" value="1"/>
</dbReference>
<feature type="region of interest" description="Disordered" evidence="1">
    <location>
        <begin position="172"/>
        <end position="193"/>
    </location>
</feature>
<feature type="transmembrane region" description="Helical" evidence="2">
    <location>
        <begin position="413"/>
        <end position="431"/>
    </location>
</feature>
<feature type="compositionally biased region" description="Polar residues" evidence="1">
    <location>
        <begin position="273"/>
        <end position="290"/>
    </location>
</feature>
<keyword evidence="2" id="KW-0472">Membrane</keyword>
<organism evidence="4 5">
    <name type="scientific">Drosophila lebanonensis</name>
    <name type="common">Fruit fly</name>
    <name type="synonym">Scaptodrosophila lebanonensis</name>
    <dbReference type="NCBI Taxonomy" id="7225"/>
    <lineage>
        <taxon>Eukaryota</taxon>
        <taxon>Metazoa</taxon>
        <taxon>Ecdysozoa</taxon>
        <taxon>Arthropoda</taxon>
        <taxon>Hexapoda</taxon>
        <taxon>Insecta</taxon>
        <taxon>Pterygota</taxon>
        <taxon>Neoptera</taxon>
        <taxon>Endopterygota</taxon>
        <taxon>Diptera</taxon>
        <taxon>Brachycera</taxon>
        <taxon>Muscomorpha</taxon>
        <taxon>Ephydroidea</taxon>
        <taxon>Drosophilidae</taxon>
        <taxon>Scaptodrosophila</taxon>
    </lineage>
</organism>